<reference evidence="2" key="1">
    <citation type="journal article" date="2024" name="Proc. Natl. Acad. Sci. U.S.A.">
        <title>Extraordinary preservation of gene collinearity over three hundred million years revealed in homosporous lycophytes.</title>
        <authorList>
            <person name="Li C."/>
            <person name="Wickell D."/>
            <person name="Kuo L.Y."/>
            <person name="Chen X."/>
            <person name="Nie B."/>
            <person name="Liao X."/>
            <person name="Peng D."/>
            <person name="Ji J."/>
            <person name="Jenkins J."/>
            <person name="Williams M."/>
            <person name="Shu S."/>
            <person name="Plott C."/>
            <person name="Barry K."/>
            <person name="Rajasekar S."/>
            <person name="Grimwood J."/>
            <person name="Han X."/>
            <person name="Sun S."/>
            <person name="Hou Z."/>
            <person name="He W."/>
            <person name="Dai G."/>
            <person name="Sun C."/>
            <person name="Schmutz J."/>
            <person name="Leebens-Mack J.H."/>
            <person name="Li F.W."/>
            <person name="Wang L."/>
        </authorList>
    </citation>
    <scope>NUCLEOTIDE SEQUENCE [LARGE SCALE GENOMIC DNA]</scope>
    <source>
        <strain evidence="2">cv. PW_Plant_1</strain>
    </source>
</reference>
<dbReference type="EMBL" id="CM055097">
    <property type="protein sequence ID" value="KAJ7553207.1"/>
    <property type="molecule type" value="Genomic_DNA"/>
</dbReference>
<accession>A0ACC2DGK0</accession>
<protein>
    <submittedName>
        <fullName evidence="1">Uncharacterized protein</fullName>
    </submittedName>
</protein>
<evidence type="ECO:0000313" key="1">
    <source>
        <dbReference type="EMBL" id="KAJ7553207.1"/>
    </source>
</evidence>
<proteinExistence type="predicted"/>
<comment type="caution">
    <text evidence="1">The sequence shown here is derived from an EMBL/GenBank/DDBJ whole genome shotgun (WGS) entry which is preliminary data.</text>
</comment>
<name>A0ACC2DGK0_DIPCM</name>
<keyword evidence="2" id="KW-1185">Reference proteome</keyword>
<organism evidence="1 2">
    <name type="scientific">Diphasiastrum complanatum</name>
    <name type="common">Issler's clubmoss</name>
    <name type="synonym">Lycopodium complanatum</name>
    <dbReference type="NCBI Taxonomy" id="34168"/>
    <lineage>
        <taxon>Eukaryota</taxon>
        <taxon>Viridiplantae</taxon>
        <taxon>Streptophyta</taxon>
        <taxon>Embryophyta</taxon>
        <taxon>Tracheophyta</taxon>
        <taxon>Lycopodiopsida</taxon>
        <taxon>Lycopodiales</taxon>
        <taxon>Lycopodiaceae</taxon>
        <taxon>Lycopodioideae</taxon>
        <taxon>Diphasiastrum</taxon>
    </lineage>
</organism>
<sequence length="429" mass="47028">MAGCRQGAVPRLFGCSWEPHNKSGFVHTHVGFVQRWRLGGASQSSDATPLLVSKIVGSSRSGSVTHRNFVVMAAAAAAESNQDNLPAVSNVVTVRHADLLNKSSDLAAVLEEGFGPSGLGIIAISGVPKFSELRKKLLKLSQSLSALPEEAKLQLEDPISKYSFGWSYGKEILDSGQPDSLKGSFYANPLYDVPTLDAKLIQRYPAHCRPNLWPTKHLPELEPTFKMLGALMVEVGLLIANHCDKYISSKNPSFKEGILERMLSSSYTHKGRLLHYFPNISSTSCEGQDQLKSWCGWHTDHSSLTALTCAMYIKGGVEIPCPDPEAGLYVRKQSGAIVKALYNVDSIAYQMGEATEILSDGLFHATPHFVKAALGSIGSEVERNTFAIFMQPHWDEPLKFSTNSEVGDHKSQKTLTFGEFSERTISKYY</sequence>
<dbReference type="Proteomes" id="UP001162992">
    <property type="component" value="Chromosome 6"/>
</dbReference>
<evidence type="ECO:0000313" key="2">
    <source>
        <dbReference type="Proteomes" id="UP001162992"/>
    </source>
</evidence>
<gene>
    <name evidence="1" type="ORF">O6H91_06G088200</name>
</gene>